<feature type="domain" description="DUF1618" evidence="2">
    <location>
        <begin position="244"/>
        <end position="413"/>
    </location>
</feature>
<evidence type="ECO:0000313" key="4">
    <source>
        <dbReference type="Proteomes" id="UP001497457"/>
    </source>
</evidence>
<proteinExistence type="predicted"/>
<dbReference type="PANTHER" id="PTHR33074">
    <property type="entry name" value="EXPRESSED PROTEIN-RELATED"/>
    <property type="match status" value="1"/>
</dbReference>
<name>A0ABC9GXE3_9POAL</name>
<gene>
    <name evidence="3" type="ORF">URODEC1_LOCUS120639</name>
</gene>
<evidence type="ECO:0000313" key="3">
    <source>
        <dbReference type="EMBL" id="CAM0147164.1"/>
    </source>
</evidence>
<dbReference type="PANTHER" id="PTHR33074:SF63">
    <property type="entry name" value="OS02G0113300 PROTEIN"/>
    <property type="match status" value="1"/>
</dbReference>
<accession>A0ABC9GXE3</accession>
<dbReference type="EMBL" id="CAXIPR030000808">
    <property type="protein sequence ID" value="CAM0147164.1"/>
    <property type="molecule type" value="Genomic_DNA"/>
</dbReference>
<dbReference type="InterPro" id="IPR011676">
    <property type="entry name" value="DUF1618"/>
</dbReference>
<organism evidence="3 4">
    <name type="scientific">Urochloa decumbens</name>
    <dbReference type="NCBI Taxonomy" id="240449"/>
    <lineage>
        <taxon>Eukaryota</taxon>
        <taxon>Viridiplantae</taxon>
        <taxon>Streptophyta</taxon>
        <taxon>Embryophyta</taxon>
        <taxon>Tracheophyta</taxon>
        <taxon>Spermatophyta</taxon>
        <taxon>Magnoliopsida</taxon>
        <taxon>Liliopsida</taxon>
        <taxon>Poales</taxon>
        <taxon>Poaceae</taxon>
        <taxon>PACMAD clade</taxon>
        <taxon>Panicoideae</taxon>
        <taxon>Panicodae</taxon>
        <taxon>Paniceae</taxon>
        <taxon>Melinidinae</taxon>
        <taxon>Urochloa</taxon>
    </lineage>
</organism>
<protein>
    <recommendedName>
        <fullName evidence="2">DUF1618 domain-containing protein</fullName>
    </recommendedName>
</protein>
<reference evidence="3 4" key="1">
    <citation type="submission" date="2024-10" db="EMBL/GenBank/DDBJ databases">
        <authorList>
            <person name="Ryan C."/>
        </authorList>
    </citation>
    <scope>NUCLEOTIDE SEQUENCE [LARGE SCALE GENOMIC DNA]</scope>
</reference>
<dbReference type="Gene3D" id="1.10.260.200">
    <property type="match status" value="1"/>
</dbReference>
<comment type="caution">
    <text evidence="3">The sequence shown here is derived from an EMBL/GenBank/DDBJ whole genome shotgun (WGS) entry which is preliminary data.</text>
</comment>
<feature type="region of interest" description="Disordered" evidence="1">
    <location>
        <begin position="309"/>
        <end position="334"/>
    </location>
</feature>
<dbReference type="Pfam" id="PF07762">
    <property type="entry name" value="DUF1618"/>
    <property type="match status" value="1"/>
</dbReference>
<dbReference type="Proteomes" id="UP001497457">
    <property type="component" value="Unassembled WGS sequence"/>
</dbReference>
<evidence type="ECO:0000256" key="1">
    <source>
        <dbReference type="SAM" id="MobiDB-lite"/>
    </source>
</evidence>
<sequence length="509" mass="56523">MNDFVPCLVPPPLPTEEEGGDLSARGSVLLDTTAYISAAAVSNGTTAIGELSTGRRIHVSLCLARPPRLSYLCAHFPGPALPPSGTRYLRSGTPAVRCIKEAPQVISTHADLALLRVPLPGALDLCNPRRHDYFVYTARPGGPFTLDRLPHPHPKGAAFQDNEVAIFRCSSGDGTSSRYIIAGLRNTVDGNKFKLQRYDSNTCLPVHAPVRDDVLPIPSTATELVFHDTTKAIVLGGPRATIGWVDLWRGILFCDVLDKNPVLRDVPLPKPARANRRFFCRGDPHCYREIAVVTLPAGHAEIKYVEMETRPGEDLPPPRQPVDSDDDSASDDDNDDLHVAPYWKATIWTMPVPIGSWKDWHKDRDRRVDVTDILVDNPRHCDLLLPLPRLSTDPESAAMSLRRLLTCYPTLELDANGELVIYLLSKGDSMYKEGWVIAVGARDKKLRGIAELDIRKNKYFRRYYHHTDISKYLMDSTAPFQSIPKLRVSRTITGDYQLRPTTPQGFGAA</sequence>
<evidence type="ECO:0000259" key="2">
    <source>
        <dbReference type="Pfam" id="PF07762"/>
    </source>
</evidence>
<dbReference type="AlphaFoldDB" id="A0ABC9GXE3"/>
<keyword evidence="4" id="KW-1185">Reference proteome</keyword>
<feature type="compositionally biased region" description="Acidic residues" evidence="1">
    <location>
        <begin position="323"/>
        <end position="334"/>
    </location>
</feature>